<reference evidence="1" key="1">
    <citation type="submission" date="2021-01" db="EMBL/GenBank/DDBJ databases">
        <title>Microvirga sp.</title>
        <authorList>
            <person name="Kim M.K."/>
        </authorList>
    </citation>
    <scope>NUCLEOTIDE SEQUENCE</scope>
    <source>
        <strain evidence="1">5420S-16</strain>
    </source>
</reference>
<organism evidence="1 2">
    <name type="scientific">Microvirga aerilata</name>
    <dbReference type="NCBI Taxonomy" id="670292"/>
    <lineage>
        <taxon>Bacteria</taxon>
        <taxon>Pseudomonadati</taxon>
        <taxon>Pseudomonadota</taxon>
        <taxon>Alphaproteobacteria</taxon>
        <taxon>Hyphomicrobiales</taxon>
        <taxon>Methylobacteriaceae</taxon>
        <taxon>Microvirga</taxon>
    </lineage>
</organism>
<dbReference type="GO" id="GO:0005615">
    <property type="term" value="C:extracellular space"/>
    <property type="evidence" value="ECO:0007669"/>
    <property type="project" value="InterPro"/>
</dbReference>
<dbReference type="Pfam" id="PF00353">
    <property type="entry name" value="HemolysinCabind"/>
    <property type="match status" value="1"/>
</dbReference>
<dbReference type="Proteomes" id="UP000605848">
    <property type="component" value="Unassembled WGS sequence"/>
</dbReference>
<comment type="caution">
    <text evidence="1">The sequence shown here is derived from an EMBL/GenBank/DDBJ whole genome shotgun (WGS) entry which is preliminary data.</text>
</comment>
<accession>A0A936ZE72</accession>
<evidence type="ECO:0000313" key="1">
    <source>
        <dbReference type="EMBL" id="MBL0404135.1"/>
    </source>
</evidence>
<dbReference type="RefSeq" id="WP_202058497.1">
    <property type="nucleotide sequence ID" value="NZ_JAEQMY010000010.1"/>
</dbReference>
<dbReference type="Gene3D" id="2.150.10.10">
    <property type="entry name" value="Serralysin-like metalloprotease, C-terminal"/>
    <property type="match status" value="1"/>
</dbReference>
<sequence>MAKTIDTWNLDGDFTRIRDGDGPALLDWGGNAEVISGYGIMYITVSVWSPDPVHDRLGIATGRGVTLSDGFNTLSKISIDGFPAVVLVGGSETYNFTIAFPDPDEPDGFRPAPPAIAQKFIRALTYDNTAASLPPDFQRTIGITIENDGDGKTGHEVTEEYVVFTKWLAEHHETTDRGGSNWGGTGGLNLPPEITGLPARKAITDGGHPLSSVTITDPNNDKLTLTVKISDPKKGGFLASSLGGGTYDPETGIYTVTGTPAEVQEAVRKLVFTQGSGLDGSRSSKASVSFEIVVSDPVFVDTTTMAADFQANKADTIKGKAGSEKLYGHGGKDTIDGKGGSDKIWGGSGNDQLTGGTGKDCFVFDSKPSSKTNKDKIVDFSVKDDAIWLDNAFFSALGTGTESRPGQLKSSFFAKGSKAKDKNDFIIYDKAKGKLLYDADGSGSKVKAVEIATLSKDLGLTYKDFFII</sequence>
<evidence type="ECO:0000313" key="2">
    <source>
        <dbReference type="Proteomes" id="UP000605848"/>
    </source>
</evidence>
<protein>
    <recommendedName>
        <fullName evidence="3">Calcium-binding protein</fullName>
    </recommendedName>
</protein>
<dbReference type="PRINTS" id="PR00313">
    <property type="entry name" value="CABNDNGRPT"/>
</dbReference>
<name>A0A936ZE72_9HYPH</name>
<dbReference type="InterPro" id="IPR018511">
    <property type="entry name" value="Hemolysin-typ_Ca-bd_CS"/>
</dbReference>
<keyword evidence="2" id="KW-1185">Reference proteome</keyword>
<dbReference type="SUPFAM" id="SSF51120">
    <property type="entry name" value="beta-Roll"/>
    <property type="match status" value="1"/>
</dbReference>
<dbReference type="EMBL" id="JAEQMY010000010">
    <property type="protein sequence ID" value="MBL0404135.1"/>
    <property type="molecule type" value="Genomic_DNA"/>
</dbReference>
<dbReference type="PROSITE" id="PS00330">
    <property type="entry name" value="HEMOLYSIN_CALCIUM"/>
    <property type="match status" value="2"/>
</dbReference>
<dbReference type="InterPro" id="IPR001343">
    <property type="entry name" value="Hemolysn_Ca-bd"/>
</dbReference>
<evidence type="ECO:0008006" key="3">
    <source>
        <dbReference type="Google" id="ProtNLM"/>
    </source>
</evidence>
<dbReference type="GO" id="GO:0005509">
    <property type="term" value="F:calcium ion binding"/>
    <property type="evidence" value="ECO:0007669"/>
    <property type="project" value="InterPro"/>
</dbReference>
<dbReference type="AlphaFoldDB" id="A0A936ZE72"/>
<proteinExistence type="predicted"/>
<gene>
    <name evidence="1" type="ORF">JKG68_09175</name>
</gene>
<dbReference type="InterPro" id="IPR011049">
    <property type="entry name" value="Serralysin-like_metalloprot_C"/>
</dbReference>